<comment type="caution">
    <text evidence="2">The sequence shown here is derived from an EMBL/GenBank/DDBJ whole genome shotgun (WGS) entry which is preliminary data.</text>
</comment>
<dbReference type="CDD" id="cd03357">
    <property type="entry name" value="LbH_MAT_GAT"/>
    <property type="match status" value="1"/>
</dbReference>
<dbReference type="InterPro" id="IPR011004">
    <property type="entry name" value="Trimer_LpxA-like_sf"/>
</dbReference>
<dbReference type="Proteomes" id="UP000469292">
    <property type="component" value="Unassembled WGS sequence"/>
</dbReference>
<dbReference type="GO" id="GO:0008870">
    <property type="term" value="F:galactoside O-acetyltransferase activity"/>
    <property type="evidence" value="ECO:0007669"/>
    <property type="project" value="TreeGrafter"/>
</dbReference>
<dbReference type="SUPFAM" id="SSF51161">
    <property type="entry name" value="Trimeric LpxA-like enzymes"/>
    <property type="match status" value="1"/>
</dbReference>
<evidence type="ECO:0000256" key="1">
    <source>
        <dbReference type="RuleBase" id="RU367021"/>
    </source>
</evidence>
<dbReference type="PANTHER" id="PTHR43017:SF1">
    <property type="entry name" value="ACETYLTRANSFERASE YJL218W-RELATED"/>
    <property type="match status" value="1"/>
</dbReference>
<dbReference type="Pfam" id="PF00132">
    <property type="entry name" value="Hexapep"/>
    <property type="match status" value="1"/>
</dbReference>
<dbReference type="EMBL" id="VYSG01000001">
    <property type="protein sequence ID" value="NEG69529.1"/>
    <property type="molecule type" value="Genomic_DNA"/>
</dbReference>
<dbReference type="PANTHER" id="PTHR43017">
    <property type="entry name" value="GALACTOSIDE O-ACETYLTRANSFERASE"/>
    <property type="match status" value="1"/>
</dbReference>
<dbReference type="AlphaFoldDB" id="A0A6I5N1L9"/>
<dbReference type="Pfam" id="PF14602">
    <property type="entry name" value="Hexapep_2"/>
    <property type="match status" value="1"/>
</dbReference>
<dbReference type="InterPro" id="IPR001451">
    <property type="entry name" value="Hexapep"/>
</dbReference>
<proteinExistence type="inferred from homology"/>
<protein>
    <recommendedName>
        <fullName evidence="1">Acetyltransferase</fullName>
        <ecNumber evidence="1">2.3.1.-</ecNumber>
    </recommendedName>
</protein>
<sequence length="203" mass="21846">MIERALADYPGDEDLRKLFAGEATQYRKSTTLPGHVADAARSCAEINRLYYTDPDEAYRLFHELVPGAEDGVQITPQFEIEYGMALFIGANTFLNKDFMICGGGIVTIGHDCLIGPRCTINTPNHALDAANRLDGWEHALPVTIGSNVWFGACVTVCPGVTIGDNTIIGAGSVVCHDIPADSIAVGNPCHVIRPLPDVDPFFA</sequence>
<evidence type="ECO:0000313" key="3">
    <source>
        <dbReference type="Proteomes" id="UP000469292"/>
    </source>
</evidence>
<gene>
    <name evidence="2" type="ORF">F6S87_02595</name>
</gene>
<dbReference type="RefSeq" id="WP_163227556.1">
    <property type="nucleotide sequence ID" value="NZ_VYSG01000001.1"/>
</dbReference>
<comment type="similarity">
    <text evidence="1">Belongs to the transferase hexapeptide repeat family.</text>
</comment>
<reference evidence="2 3" key="1">
    <citation type="submission" date="2019-09" db="EMBL/GenBank/DDBJ databases">
        <title>Phylogenetic characterization of a novel taxon of the genus Bifidobacterium: Bifidobacterium choloepi sp. nov.</title>
        <authorList>
            <person name="Modesto M."/>
            <person name="Satti M."/>
        </authorList>
    </citation>
    <scope>NUCLEOTIDE SEQUENCE [LARGE SCALE GENOMIC DNA]</scope>
    <source>
        <strain evidence="2 3">BRDM6</strain>
    </source>
</reference>
<dbReference type="Gene3D" id="2.160.10.10">
    <property type="entry name" value="Hexapeptide repeat proteins"/>
    <property type="match status" value="1"/>
</dbReference>
<organism evidence="2 3">
    <name type="scientific">Bifidobacterium choloepi</name>
    <dbReference type="NCBI Taxonomy" id="2614131"/>
    <lineage>
        <taxon>Bacteria</taxon>
        <taxon>Bacillati</taxon>
        <taxon>Actinomycetota</taxon>
        <taxon>Actinomycetes</taxon>
        <taxon>Bifidobacteriales</taxon>
        <taxon>Bifidobacteriaceae</taxon>
        <taxon>Bifidobacterium</taxon>
    </lineage>
</organism>
<evidence type="ECO:0000313" key="2">
    <source>
        <dbReference type="EMBL" id="NEG69529.1"/>
    </source>
</evidence>
<accession>A0A6I5N1L9</accession>
<dbReference type="EC" id="2.3.1.-" evidence="1"/>
<keyword evidence="1 2" id="KW-0808">Transferase</keyword>
<name>A0A6I5N1L9_9BIFI</name>
<keyword evidence="1" id="KW-0012">Acyltransferase</keyword>
<dbReference type="InterPro" id="IPR039369">
    <property type="entry name" value="LacA-like"/>
</dbReference>
<keyword evidence="3" id="KW-1185">Reference proteome</keyword>